<dbReference type="EMBL" id="ML734612">
    <property type="protein sequence ID" value="KAB8245484.1"/>
    <property type="molecule type" value="Genomic_DNA"/>
</dbReference>
<proteinExistence type="predicted"/>
<evidence type="ECO:0000313" key="2">
    <source>
        <dbReference type="EMBL" id="KAB8245484.1"/>
    </source>
</evidence>
<protein>
    <submittedName>
        <fullName evidence="2">Uncharacterized protein</fullName>
    </submittedName>
</protein>
<feature type="transmembrane region" description="Helical" evidence="1">
    <location>
        <begin position="20"/>
        <end position="39"/>
    </location>
</feature>
<keyword evidence="1" id="KW-0472">Membrane</keyword>
<dbReference type="Proteomes" id="UP000325434">
    <property type="component" value="Unassembled WGS sequence"/>
</dbReference>
<keyword evidence="1" id="KW-1133">Transmembrane helix</keyword>
<sequence>MRDQAIDGFQPTVGKIKISFFINFHLFIYLFFTFSTLPLRTWTCRSLTDTGAGEPIESCRLHGYICGIPTYWLVGRFHSMYLLEGTSIIPDAVHQDAIFGKLLELMDQTTHRG</sequence>
<evidence type="ECO:0000256" key="1">
    <source>
        <dbReference type="SAM" id="Phobius"/>
    </source>
</evidence>
<organism evidence="2">
    <name type="scientific">Aspergillus flavus</name>
    <dbReference type="NCBI Taxonomy" id="5059"/>
    <lineage>
        <taxon>Eukaryota</taxon>
        <taxon>Fungi</taxon>
        <taxon>Dikarya</taxon>
        <taxon>Ascomycota</taxon>
        <taxon>Pezizomycotina</taxon>
        <taxon>Eurotiomycetes</taxon>
        <taxon>Eurotiomycetidae</taxon>
        <taxon>Eurotiales</taxon>
        <taxon>Aspergillaceae</taxon>
        <taxon>Aspergillus</taxon>
        <taxon>Aspergillus subgen. Circumdati</taxon>
    </lineage>
</organism>
<keyword evidence="1" id="KW-0812">Transmembrane</keyword>
<accession>A0A5N6GVA9</accession>
<name>A0A5N6GVA9_ASPFL</name>
<reference evidence="2" key="1">
    <citation type="submission" date="2019-04" db="EMBL/GenBank/DDBJ databases">
        <title>Friends and foes A comparative genomics study of 23 Aspergillus species from section Flavi.</title>
        <authorList>
            <consortium name="DOE Joint Genome Institute"/>
            <person name="Kjaerbolling I."/>
            <person name="Vesth T."/>
            <person name="Frisvad J.C."/>
            <person name="Nybo J.L."/>
            <person name="Theobald S."/>
            <person name="Kildgaard S."/>
            <person name="Isbrandt T."/>
            <person name="Kuo A."/>
            <person name="Sato A."/>
            <person name="Lyhne E.K."/>
            <person name="Kogle M.E."/>
            <person name="Wiebenga A."/>
            <person name="Kun R.S."/>
            <person name="Lubbers R.J."/>
            <person name="Makela M.R."/>
            <person name="Barry K."/>
            <person name="Chovatia M."/>
            <person name="Clum A."/>
            <person name="Daum C."/>
            <person name="Haridas S."/>
            <person name="He G."/>
            <person name="LaButti K."/>
            <person name="Lipzen A."/>
            <person name="Mondo S."/>
            <person name="Riley R."/>
            <person name="Salamov A."/>
            <person name="Simmons B.A."/>
            <person name="Magnuson J.K."/>
            <person name="Henrissat B."/>
            <person name="Mortensen U.H."/>
            <person name="Larsen T.O."/>
            <person name="Devries R.P."/>
            <person name="Grigoriev I.V."/>
            <person name="Machida M."/>
            <person name="Baker S.E."/>
            <person name="Andersen M.R."/>
        </authorList>
    </citation>
    <scope>NUCLEOTIDE SEQUENCE [LARGE SCALE GENOMIC DNA]</scope>
    <source>
        <strain evidence="2">CBS 121.62</strain>
    </source>
</reference>
<gene>
    <name evidence="2" type="ORF">BDV35DRAFT_259532</name>
</gene>
<dbReference type="AlphaFoldDB" id="A0A5N6GVA9"/>